<dbReference type="Proteomes" id="UP000265703">
    <property type="component" value="Unassembled WGS sequence"/>
</dbReference>
<evidence type="ECO:0008006" key="3">
    <source>
        <dbReference type="Google" id="ProtNLM"/>
    </source>
</evidence>
<sequence length="110" mass="12979">MKVLLSDEEKDIFLDGMSDLTCNGSRNPFVKMAEILPYNPRQLCHYWRNYLDPNVCKDSLNDDEKQYIDNWISINKTDKGGIEWKNLRQDLKEKSDLPPRSTFVTRFNTC</sequence>
<gene>
    <name evidence="1" type="ORF">C1645_743335</name>
</gene>
<accession>A0A397SEA8</accession>
<evidence type="ECO:0000313" key="2">
    <source>
        <dbReference type="Proteomes" id="UP000265703"/>
    </source>
</evidence>
<dbReference type="EMBL" id="QKYT01000602">
    <property type="protein sequence ID" value="RIA83066.1"/>
    <property type="molecule type" value="Genomic_DNA"/>
</dbReference>
<name>A0A397SEA8_9GLOM</name>
<dbReference type="AlphaFoldDB" id="A0A397SEA8"/>
<proteinExistence type="predicted"/>
<dbReference type="OrthoDB" id="2304673at2759"/>
<comment type="caution">
    <text evidence="1">The sequence shown here is derived from an EMBL/GenBank/DDBJ whole genome shotgun (WGS) entry which is preliminary data.</text>
</comment>
<keyword evidence="2" id="KW-1185">Reference proteome</keyword>
<protein>
    <recommendedName>
        <fullName evidence="3">HTH myb-type domain-containing protein</fullName>
    </recommendedName>
</protein>
<evidence type="ECO:0000313" key="1">
    <source>
        <dbReference type="EMBL" id="RIA83066.1"/>
    </source>
</evidence>
<reference evidence="1 2" key="1">
    <citation type="submission" date="2018-06" db="EMBL/GenBank/DDBJ databases">
        <title>Comparative genomics reveals the genomic features of Rhizophagus irregularis, R. cerebriforme, R. diaphanum and Gigaspora rosea, and their symbiotic lifestyle signature.</title>
        <authorList>
            <person name="Morin E."/>
            <person name="San Clemente H."/>
            <person name="Chen E.C.H."/>
            <person name="De La Providencia I."/>
            <person name="Hainaut M."/>
            <person name="Kuo A."/>
            <person name="Kohler A."/>
            <person name="Murat C."/>
            <person name="Tang N."/>
            <person name="Roy S."/>
            <person name="Loubradou J."/>
            <person name="Henrissat B."/>
            <person name="Grigoriev I.V."/>
            <person name="Corradi N."/>
            <person name="Roux C."/>
            <person name="Martin F.M."/>
        </authorList>
    </citation>
    <scope>NUCLEOTIDE SEQUENCE [LARGE SCALE GENOMIC DNA]</scope>
    <source>
        <strain evidence="1 2">DAOM 227022</strain>
    </source>
</reference>
<organism evidence="1 2">
    <name type="scientific">Glomus cerebriforme</name>
    <dbReference type="NCBI Taxonomy" id="658196"/>
    <lineage>
        <taxon>Eukaryota</taxon>
        <taxon>Fungi</taxon>
        <taxon>Fungi incertae sedis</taxon>
        <taxon>Mucoromycota</taxon>
        <taxon>Glomeromycotina</taxon>
        <taxon>Glomeromycetes</taxon>
        <taxon>Glomerales</taxon>
        <taxon>Glomeraceae</taxon>
        <taxon>Glomus</taxon>
    </lineage>
</organism>